<sequence>MPWMCTSSTVGSMPLKTLLVSYTDMGSMAHGVHTFDICIYMNTYNVLLELW</sequence>
<accession>I4DLQ6</accession>
<evidence type="ECO:0000313" key="1">
    <source>
        <dbReference type="EMBL" id="BAM18846.1"/>
    </source>
</evidence>
<dbReference type="AlphaFoldDB" id="I4DLQ6"/>
<name>I4DLQ6_PAPXU</name>
<reference evidence="1" key="1">
    <citation type="journal article" date="2012" name="BMC Biol.">
        <title>Comprehensive microarray-based analysis for stage-specific larval camouflage pattern-associated genes in the swallowtail butterfly, Papilio xuthus.</title>
        <authorList>
            <person name="Futahashi R."/>
            <person name="Shirataki H."/>
            <person name="Narita T."/>
            <person name="Mita K."/>
            <person name="Fujiwara H."/>
        </authorList>
    </citation>
    <scope>NUCLEOTIDE SEQUENCE</scope>
    <source>
        <tissue evidence="1">Epidermis</tissue>
    </source>
</reference>
<proteinExistence type="evidence at transcript level"/>
<dbReference type="EMBL" id="AK402224">
    <property type="protein sequence ID" value="BAM18846.1"/>
    <property type="molecule type" value="mRNA"/>
</dbReference>
<organism evidence="1">
    <name type="scientific">Papilio xuthus</name>
    <name type="common">Asian swallowtail butterfly</name>
    <dbReference type="NCBI Taxonomy" id="66420"/>
    <lineage>
        <taxon>Eukaryota</taxon>
        <taxon>Metazoa</taxon>
        <taxon>Ecdysozoa</taxon>
        <taxon>Arthropoda</taxon>
        <taxon>Hexapoda</taxon>
        <taxon>Insecta</taxon>
        <taxon>Pterygota</taxon>
        <taxon>Neoptera</taxon>
        <taxon>Endopterygota</taxon>
        <taxon>Lepidoptera</taxon>
        <taxon>Glossata</taxon>
        <taxon>Ditrysia</taxon>
        <taxon>Papilionoidea</taxon>
        <taxon>Papilionidae</taxon>
        <taxon>Papilioninae</taxon>
        <taxon>Papilio</taxon>
    </lineage>
</organism>
<protein>
    <submittedName>
        <fullName evidence="1">Uncharacterized protein</fullName>
    </submittedName>
</protein>